<dbReference type="InterPro" id="IPR045851">
    <property type="entry name" value="AMP-bd_C_sf"/>
</dbReference>
<dbReference type="RefSeq" id="WP_184561841.1">
    <property type="nucleotide sequence ID" value="NZ_JACIEI010000001.1"/>
</dbReference>
<dbReference type="GO" id="GO:0031956">
    <property type="term" value="F:medium-chain fatty acid-CoA ligase activity"/>
    <property type="evidence" value="ECO:0007669"/>
    <property type="project" value="TreeGrafter"/>
</dbReference>
<dbReference type="Proteomes" id="UP000530268">
    <property type="component" value="Unassembled WGS sequence"/>
</dbReference>
<evidence type="ECO:0000313" key="4">
    <source>
        <dbReference type="EMBL" id="MBB3992565.1"/>
    </source>
</evidence>
<name>A0A7W6E5T1_9RHOB</name>
<dbReference type="PANTHER" id="PTHR43201">
    <property type="entry name" value="ACYL-COA SYNTHETASE"/>
    <property type="match status" value="1"/>
</dbReference>
<proteinExistence type="inferred from homology"/>
<dbReference type="Gene3D" id="3.30.300.30">
    <property type="match status" value="1"/>
</dbReference>
<dbReference type="Gene3D" id="3.40.50.12780">
    <property type="entry name" value="N-terminal domain of ligase-like"/>
    <property type="match status" value="1"/>
</dbReference>
<dbReference type="AlphaFoldDB" id="A0A7W6E5T1"/>
<evidence type="ECO:0000256" key="2">
    <source>
        <dbReference type="ARBA" id="ARBA00022598"/>
    </source>
</evidence>
<keyword evidence="5" id="KW-1185">Reference proteome</keyword>
<comment type="caution">
    <text evidence="4">The sequence shown here is derived from an EMBL/GenBank/DDBJ whole genome shotgun (WGS) entry which is preliminary data.</text>
</comment>
<dbReference type="GO" id="GO:0004467">
    <property type="term" value="F:long-chain fatty acid-CoA ligase activity"/>
    <property type="evidence" value="ECO:0007669"/>
    <property type="project" value="UniProtKB-EC"/>
</dbReference>
<accession>A0A7W6E5T1</accession>
<dbReference type="Pfam" id="PF00501">
    <property type="entry name" value="AMP-binding"/>
    <property type="match status" value="1"/>
</dbReference>
<evidence type="ECO:0000259" key="3">
    <source>
        <dbReference type="Pfam" id="PF00501"/>
    </source>
</evidence>
<comment type="similarity">
    <text evidence="1">Belongs to the ATP-dependent AMP-binding enzyme family.</text>
</comment>
<feature type="domain" description="AMP-dependent synthetase/ligase" evidence="3">
    <location>
        <begin position="74"/>
        <end position="264"/>
    </location>
</feature>
<dbReference type="EC" id="6.2.1.3" evidence="4"/>
<evidence type="ECO:0000256" key="1">
    <source>
        <dbReference type="ARBA" id="ARBA00006432"/>
    </source>
</evidence>
<dbReference type="InterPro" id="IPR042099">
    <property type="entry name" value="ANL_N_sf"/>
</dbReference>
<protein>
    <submittedName>
        <fullName evidence="4">Long-chain acyl-CoA synthetase</fullName>
        <ecNumber evidence="4">6.2.1.3</ecNumber>
    </submittedName>
</protein>
<dbReference type="EMBL" id="JACIEI010000001">
    <property type="protein sequence ID" value="MBB3992565.1"/>
    <property type="molecule type" value="Genomic_DNA"/>
</dbReference>
<reference evidence="4 5" key="1">
    <citation type="submission" date="2020-08" db="EMBL/GenBank/DDBJ databases">
        <title>Genomic Encyclopedia of Type Strains, Phase IV (KMG-IV): sequencing the most valuable type-strain genomes for metagenomic binning, comparative biology and taxonomic classification.</title>
        <authorList>
            <person name="Goeker M."/>
        </authorList>
    </citation>
    <scope>NUCLEOTIDE SEQUENCE [LARGE SCALE GENOMIC DNA]</scope>
    <source>
        <strain evidence="4 5">DSM 102234</strain>
    </source>
</reference>
<dbReference type="SUPFAM" id="SSF56801">
    <property type="entry name" value="Acetyl-CoA synthetase-like"/>
    <property type="match status" value="1"/>
</dbReference>
<sequence length="399" mass="42533">MTMPHFQRHPAARVFMGDHLHIPQAQTALSNIPAQPLAAAITGLWATLGTNTPFCVSDLPVANIDQMPTSHFATLTGGTSGAPKVIQRSQASWIANFSANAERFDHTAKDSIAVLGALSHSLALYGILEGIHLGLTVHALSSLKPSGQSAQMHSHGCSILYATPTQLRLLPAATRLPHIRLILCGGGSLGPDIRRHITAICPNAQLHVFYGAAETSFITLSDDATPLGSVGRAYQDVEIAVRDADAAGTGVIWVRSPYLFEHYLQGSSPHTRRDGDWMTVGEYGTLDAQGNLFLRGRAGRAINIADTTVFPEELETQLSALDGVSQCAVLAQPDTLRGHTLIAVLEGPEDAQLRNLVLTQCKTNGQTGLRDVTFLDPFPLLTSGKPDLPRIAALTGCVL</sequence>
<dbReference type="InterPro" id="IPR000873">
    <property type="entry name" value="AMP-dep_synth/lig_dom"/>
</dbReference>
<keyword evidence="2 4" id="KW-0436">Ligase</keyword>
<dbReference type="PANTHER" id="PTHR43201:SF5">
    <property type="entry name" value="MEDIUM-CHAIN ACYL-COA LIGASE ACSF2, MITOCHONDRIAL"/>
    <property type="match status" value="1"/>
</dbReference>
<organism evidence="4 5">
    <name type="scientific">Sulfitobacter undariae</name>
    <dbReference type="NCBI Taxonomy" id="1563671"/>
    <lineage>
        <taxon>Bacteria</taxon>
        <taxon>Pseudomonadati</taxon>
        <taxon>Pseudomonadota</taxon>
        <taxon>Alphaproteobacteria</taxon>
        <taxon>Rhodobacterales</taxon>
        <taxon>Roseobacteraceae</taxon>
        <taxon>Sulfitobacter</taxon>
    </lineage>
</organism>
<evidence type="ECO:0000313" key="5">
    <source>
        <dbReference type="Proteomes" id="UP000530268"/>
    </source>
</evidence>
<gene>
    <name evidence="4" type="ORF">GGR95_000184</name>
</gene>